<dbReference type="STRING" id="246197.MXAN_6560"/>
<name>Q1CY41_MYXXD</name>
<accession>Q1CY41</accession>
<protein>
    <submittedName>
        <fullName evidence="1">Uncharacterized protein</fullName>
    </submittedName>
</protein>
<keyword evidence="2" id="KW-1185">Reference proteome</keyword>
<dbReference type="EMBL" id="CP000113">
    <property type="protein sequence ID" value="ABF88723.1"/>
    <property type="molecule type" value="Genomic_DNA"/>
</dbReference>
<dbReference type="Proteomes" id="UP000002402">
    <property type="component" value="Chromosome"/>
</dbReference>
<dbReference type="AlphaFoldDB" id="Q1CY41"/>
<gene>
    <name evidence="1" type="ordered locus">MXAN_6560</name>
</gene>
<evidence type="ECO:0000313" key="1">
    <source>
        <dbReference type="EMBL" id="ABF88723.1"/>
    </source>
</evidence>
<organism evidence="1 2">
    <name type="scientific">Myxococcus xanthus (strain DK1622)</name>
    <dbReference type="NCBI Taxonomy" id="246197"/>
    <lineage>
        <taxon>Bacteria</taxon>
        <taxon>Pseudomonadati</taxon>
        <taxon>Myxococcota</taxon>
        <taxon>Myxococcia</taxon>
        <taxon>Myxococcales</taxon>
        <taxon>Cystobacterineae</taxon>
        <taxon>Myxococcaceae</taxon>
        <taxon>Myxococcus</taxon>
    </lineage>
</organism>
<dbReference type="KEGG" id="mxa:MXAN_6560"/>
<proteinExistence type="predicted"/>
<sequence>MRAKARNALRNRGNFTPTDYPFRGIDNSGCIVLSQRTMPRLKSNTTRVCCHATLVALLFAACAETPLPRTANAVRKWVGPPVNVPGGGQFRTVIYYGPWQCSRQLMDYCANKCSGSGHALQGCMWLADVKMDFQGTVMRAGSRFGMTHCCCNYGKLSPDQTAAARSRWSNARPGFREAWANRFGAWPTEPNGRLYEGHHVRDLWHGGNPTDWDNIIPFPKDLHTELFDLYNECYANDPPWTQVGVDYPYGE</sequence>
<dbReference type="EnsemblBacteria" id="ABF88723">
    <property type="protein sequence ID" value="ABF88723"/>
    <property type="gene ID" value="MXAN_6560"/>
</dbReference>
<reference evidence="1 2" key="1">
    <citation type="journal article" date="2006" name="Proc. Natl. Acad. Sci. U.S.A.">
        <title>Evolution of sensory complexity recorded in a myxobacterial genome.</title>
        <authorList>
            <person name="Goldman B.S."/>
            <person name="Nierman W.C."/>
            <person name="Kaiser D."/>
            <person name="Slater S.C."/>
            <person name="Durkin A.S."/>
            <person name="Eisen J.A."/>
            <person name="Ronning C.M."/>
            <person name="Barbazuk W.B."/>
            <person name="Blanchard M."/>
            <person name="Field C."/>
            <person name="Halling C."/>
            <person name="Hinkle G."/>
            <person name="Iartchuk O."/>
            <person name="Kim H.S."/>
            <person name="Mackenzie C."/>
            <person name="Madupu R."/>
            <person name="Miller N."/>
            <person name="Shvartsbeyn A."/>
            <person name="Sullivan S.A."/>
            <person name="Vaudin M."/>
            <person name="Wiegand R."/>
            <person name="Kaplan H.B."/>
        </authorList>
    </citation>
    <scope>NUCLEOTIDE SEQUENCE [LARGE SCALE GENOMIC DNA]</scope>
    <source>
        <strain evidence="2">DK1622</strain>
    </source>
</reference>
<dbReference type="HOGENOM" id="CLU_096785_0_0_7"/>
<evidence type="ECO:0000313" key="2">
    <source>
        <dbReference type="Proteomes" id="UP000002402"/>
    </source>
</evidence>